<reference evidence="2" key="1">
    <citation type="submission" date="2016-11" db="UniProtKB">
        <authorList>
            <consortium name="WormBaseParasite"/>
        </authorList>
    </citation>
    <scope>IDENTIFICATION</scope>
    <source>
        <strain evidence="2">KR3021</strain>
    </source>
</reference>
<organism evidence="1 2">
    <name type="scientific">Rhabditophanes sp. KR3021</name>
    <dbReference type="NCBI Taxonomy" id="114890"/>
    <lineage>
        <taxon>Eukaryota</taxon>
        <taxon>Metazoa</taxon>
        <taxon>Ecdysozoa</taxon>
        <taxon>Nematoda</taxon>
        <taxon>Chromadorea</taxon>
        <taxon>Rhabditida</taxon>
        <taxon>Tylenchina</taxon>
        <taxon>Panagrolaimomorpha</taxon>
        <taxon>Strongyloidoidea</taxon>
        <taxon>Alloionematidae</taxon>
        <taxon>Rhabditophanes</taxon>
    </lineage>
</organism>
<protein>
    <submittedName>
        <fullName evidence="2">Oxidored_FMN domain-containing protein</fullName>
    </submittedName>
</protein>
<evidence type="ECO:0000313" key="2">
    <source>
        <dbReference type="WBParaSite" id="RSKR_0000992300.1"/>
    </source>
</evidence>
<dbReference type="Proteomes" id="UP000095286">
    <property type="component" value="Unplaced"/>
</dbReference>
<accession>A0AC35UC34</accession>
<evidence type="ECO:0000313" key="1">
    <source>
        <dbReference type="Proteomes" id="UP000095286"/>
    </source>
</evidence>
<sequence length="455" mass="50704">MVHQRINIIEETDVSVLKESLTFPTTKIVARNRFLKAAMTEKLCLYEPGNIKHGVPNQSLINLYERWGNSSYGVILSGNIPVDKNHLEAPGNAIIEKELDSPERREGFKKMASAGKADGALFVAQLTHAGRQTPYALNKNPSSASDVHLESATRKFMKFAKPVALTIEQIKTEVVDKFAFAAEYCYNAGFDGVQVHGAHGYLLAQFLSPTTNKRTDKYGGSIENRTRLYVEVYEAIRERVPVETGFIVGVKLNSVEFQNEGLQTSDAAEAAKIIDKTGYDFIELSGGTYEKYGFDKQRDSTTRREAFFDVFSKSIKGEVKHAIVYLTGGFRRVSGMVESIQNNVTDGIGLGRPVASEPSFPKRVLEDNVQTCAEDYLDNSDFTLSFLASNTQMSQMAKLPFSECGGDHCKGIMDLSKQEVSEQYMETVFDFLQNTVLKANPDEPAHFMLHFDVEE</sequence>
<name>A0AC35UC34_9BILA</name>
<proteinExistence type="predicted"/>
<dbReference type="WBParaSite" id="RSKR_0000992300.1">
    <property type="protein sequence ID" value="RSKR_0000992300.1"/>
    <property type="gene ID" value="RSKR_0000992300"/>
</dbReference>